<feature type="domain" description="Acyl-CoA oxidase/dehydrogenase middle" evidence="6">
    <location>
        <begin position="204"/>
        <end position="307"/>
    </location>
</feature>
<evidence type="ECO:0000259" key="8">
    <source>
        <dbReference type="Pfam" id="PF22217"/>
    </source>
</evidence>
<sequence length="606" mass="68052">MQIRHGFSLPFFSFLPAIVRNSSSKSDTFYPARHGSFSQAQPNLYNPFIEDAYLRHYLSYKLPNEVRNDVFRDLESFGARVSSEITILGREAEINPPTLHQYDGWGIRIDKLATSEAWRKLHDISAEEGLVAIGYDRKHSEWSRLHQFSKLFLFSPSSGLYSCPLAMTDGAARLIEVMKLKDAMAPTYNRLTSRDPSSFWTSGQWMTEKGGGSDVARGTASYALLENGDRYRLHGYKWFSSATDADMAFTLARVQDESGQVTDGTEGISLFYVETRDNHGSMNNIRIERLKNKLGTRQLPTAELLLDGTLAQLIGEKGRGISLISPMLLITRLHNTISAVASMRRMLLLSRDYATKRRAFGKFLVEHSLHMRTLAELELETRGCMVLALELTALLGREECGQATKEEIHLLRLFTPVAKLYTAKKAMSVMSEGLESFGGQGYIEDNGLPTLFRDAQVLPIWEGTTNIMSLDVLRALQKSNGEVLEALVSKVDRVTCNQEKLQFLGLEAEAELIKNWTQSVTQFSEEGGNVIVTAARDFAISLGQVYTGTLLLEKACHSSANILDFATLKRWCKKSIPLRRIEQYDDNSCSLDTHLVMDGHRSTLIR</sequence>
<dbReference type="Pfam" id="PF22217">
    <property type="entry name" value="ACDH-11_C"/>
    <property type="match status" value="1"/>
</dbReference>
<dbReference type="SUPFAM" id="SSF56645">
    <property type="entry name" value="Acyl-CoA dehydrogenase NM domain-like"/>
    <property type="match status" value="1"/>
</dbReference>
<proteinExistence type="inferred from homology"/>
<evidence type="ECO:0008006" key="11">
    <source>
        <dbReference type="Google" id="ProtNLM"/>
    </source>
</evidence>
<dbReference type="SUPFAM" id="SSF47203">
    <property type="entry name" value="Acyl-CoA dehydrogenase C-terminal domain-like"/>
    <property type="match status" value="1"/>
</dbReference>
<dbReference type="InterPro" id="IPR053998">
    <property type="entry name" value="ACDH-11_C"/>
</dbReference>
<evidence type="ECO:0000313" key="10">
    <source>
        <dbReference type="Proteomes" id="UP000007879"/>
    </source>
</evidence>
<evidence type="ECO:0000259" key="6">
    <source>
        <dbReference type="Pfam" id="PF02770"/>
    </source>
</evidence>
<dbReference type="PANTHER" id="PTHR42707">
    <property type="entry name" value="ACYL-COA DEHYDROGENASE"/>
    <property type="match status" value="1"/>
</dbReference>
<evidence type="ECO:0000256" key="1">
    <source>
        <dbReference type="ARBA" id="ARBA00009347"/>
    </source>
</evidence>
<dbReference type="PANTHER" id="PTHR42707:SF2">
    <property type="entry name" value="ACD11 DEHYDROGENASE"/>
    <property type="match status" value="1"/>
</dbReference>
<feature type="domain" description="Acyl-CoA dehydrogenase 11-like C-terminal" evidence="8">
    <location>
        <begin position="482"/>
        <end position="597"/>
    </location>
</feature>
<dbReference type="GeneID" id="100637552"/>
<dbReference type="EnsemblMetazoa" id="XM_003388378.2">
    <property type="protein sequence ID" value="XP_003388426.1"/>
    <property type="gene ID" value="LOC100637552"/>
</dbReference>
<dbReference type="Pfam" id="PF02770">
    <property type="entry name" value="Acyl-CoA_dh_M"/>
    <property type="match status" value="1"/>
</dbReference>
<evidence type="ECO:0000256" key="3">
    <source>
        <dbReference type="ARBA" id="ARBA00022827"/>
    </source>
</evidence>
<dbReference type="InterPro" id="IPR041504">
    <property type="entry name" value="AidB_N"/>
</dbReference>
<dbReference type="InterPro" id="IPR052904">
    <property type="entry name" value="Acyl-CoA_dehydrogenase-like"/>
</dbReference>
<dbReference type="Gene3D" id="2.40.110.20">
    <property type="match status" value="1"/>
</dbReference>
<name>A0AAN0IGZ4_AMPQE</name>
<dbReference type="InterPro" id="IPR006091">
    <property type="entry name" value="Acyl-CoA_Oxase/DH_mid-dom"/>
</dbReference>
<keyword evidence="10" id="KW-1185">Reference proteome</keyword>
<reference evidence="10" key="1">
    <citation type="journal article" date="2010" name="Nature">
        <title>The Amphimedon queenslandica genome and the evolution of animal complexity.</title>
        <authorList>
            <person name="Srivastava M."/>
            <person name="Simakov O."/>
            <person name="Chapman J."/>
            <person name="Fahey B."/>
            <person name="Gauthier M.E."/>
            <person name="Mitros T."/>
            <person name="Richards G.S."/>
            <person name="Conaco C."/>
            <person name="Dacre M."/>
            <person name="Hellsten U."/>
            <person name="Larroux C."/>
            <person name="Putnam N.H."/>
            <person name="Stanke M."/>
            <person name="Adamska M."/>
            <person name="Darling A."/>
            <person name="Degnan S.M."/>
            <person name="Oakley T.H."/>
            <person name="Plachetzki D.C."/>
            <person name="Zhai Y."/>
            <person name="Adamski M."/>
            <person name="Calcino A."/>
            <person name="Cummins S.F."/>
            <person name="Goodstein D.M."/>
            <person name="Harris C."/>
            <person name="Jackson D.J."/>
            <person name="Leys S.P."/>
            <person name="Shu S."/>
            <person name="Woodcroft B.J."/>
            <person name="Vervoort M."/>
            <person name="Kosik K.S."/>
            <person name="Manning G."/>
            <person name="Degnan B.M."/>
            <person name="Rokhsar D.S."/>
        </authorList>
    </citation>
    <scope>NUCLEOTIDE SEQUENCE [LARGE SCALE GENOMIC DNA]</scope>
</reference>
<dbReference type="AlphaFoldDB" id="A0AAN0IGZ4"/>
<evidence type="ECO:0000259" key="5">
    <source>
        <dbReference type="Pfam" id="PF00441"/>
    </source>
</evidence>
<keyword evidence="3 4" id="KW-0274">FAD</keyword>
<dbReference type="Pfam" id="PF00441">
    <property type="entry name" value="Acyl-CoA_dh_1"/>
    <property type="match status" value="1"/>
</dbReference>
<dbReference type="InterPro" id="IPR009075">
    <property type="entry name" value="AcylCo_DH/oxidase_C"/>
</dbReference>
<comment type="cofactor">
    <cofactor evidence="4">
        <name>FAD</name>
        <dbReference type="ChEBI" id="CHEBI:57692"/>
    </cofactor>
</comment>
<keyword evidence="2 4" id="KW-0285">Flavoprotein</keyword>
<protein>
    <recommendedName>
        <fullName evidence="11">Acyl-CoA dehydrogenase/oxidase C-terminal domain-containing protein</fullName>
    </recommendedName>
</protein>
<dbReference type="InterPro" id="IPR036250">
    <property type="entry name" value="AcylCo_DH-like_C"/>
</dbReference>
<evidence type="ECO:0000256" key="4">
    <source>
        <dbReference type="RuleBase" id="RU362125"/>
    </source>
</evidence>
<dbReference type="Gene3D" id="1.20.140.10">
    <property type="entry name" value="Butyryl-CoA Dehydrogenase, subunit A, domain 3"/>
    <property type="match status" value="1"/>
</dbReference>
<accession>A0AAN0IGZ4</accession>
<dbReference type="RefSeq" id="XP_003388426.1">
    <property type="nucleotide sequence ID" value="XM_003388378.2"/>
</dbReference>
<dbReference type="KEGG" id="aqu:100637552"/>
<keyword evidence="4" id="KW-0560">Oxidoreductase</keyword>
<evidence type="ECO:0000256" key="2">
    <source>
        <dbReference type="ARBA" id="ARBA00022630"/>
    </source>
</evidence>
<comment type="similarity">
    <text evidence="1 4">Belongs to the acyl-CoA dehydrogenase family.</text>
</comment>
<feature type="domain" description="Acyl-CoA dehydrogenase/oxidase C-terminal" evidence="5">
    <location>
        <begin position="318"/>
        <end position="476"/>
    </location>
</feature>
<organism evidence="9 10">
    <name type="scientific">Amphimedon queenslandica</name>
    <name type="common">Sponge</name>
    <dbReference type="NCBI Taxonomy" id="400682"/>
    <lineage>
        <taxon>Eukaryota</taxon>
        <taxon>Metazoa</taxon>
        <taxon>Porifera</taxon>
        <taxon>Demospongiae</taxon>
        <taxon>Heteroscleromorpha</taxon>
        <taxon>Haplosclerida</taxon>
        <taxon>Niphatidae</taxon>
        <taxon>Amphimedon</taxon>
    </lineage>
</organism>
<dbReference type="Pfam" id="PF18158">
    <property type="entry name" value="AidB_N"/>
    <property type="match status" value="1"/>
</dbReference>
<dbReference type="GO" id="GO:0003995">
    <property type="term" value="F:acyl-CoA dehydrogenase activity"/>
    <property type="evidence" value="ECO:0007669"/>
    <property type="project" value="TreeGrafter"/>
</dbReference>
<evidence type="ECO:0000313" key="9">
    <source>
        <dbReference type="EnsemblMetazoa" id="XP_003388426.1"/>
    </source>
</evidence>
<reference evidence="9" key="2">
    <citation type="submission" date="2024-06" db="UniProtKB">
        <authorList>
            <consortium name="EnsemblMetazoa"/>
        </authorList>
    </citation>
    <scope>IDENTIFICATION</scope>
</reference>
<dbReference type="InterPro" id="IPR009100">
    <property type="entry name" value="AcylCoA_DH/oxidase_NM_dom_sf"/>
</dbReference>
<feature type="domain" description="Adaptive response protein AidB N-terminal" evidence="7">
    <location>
        <begin position="45"/>
        <end position="176"/>
    </location>
</feature>
<evidence type="ECO:0000259" key="7">
    <source>
        <dbReference type="Pfam" id="PF18158"/>
    </source>
</evidence>
<dbReference type="Proteomes" id="UP000007879">
    <property type="component" value="Unassembled WGS sequence"/>
</dbReference>
<dbReference type="Gene3D" id="6.10.250.600">
    <property type="match status" value="1"/>
</dbReference>